<evidence type="ECO:0008006" key="3">
    <source>
        <dbReference type="Google" id="ProtNLM"/>
    </source>
</evidence>
<protein>
    <recommendedName>
        <fullName evidence="3">Retrotransposon Copia-like N-terminal domain-containing protein</fullName>
    </recommendedName>
</protein>
<dbReference type="Proteomes" id="UP000233551">
    <property type="component" value="Unassembled WGS sequence"/>
</dbReference>
<accession>A0A2I0J5Q5</accession>
<evidence type="ECO:0000313" key="2">
    <source>
        <dbReference type="Proteomes" id="UP000233551"/>
    </source>
</evidence>
<dbReference type="AlphaFoldDB" id="A0A2I0J5Q5"/>
<dbReference type="EMBL" id="PGOL01002006">
    <property type="protein sequence ID" value="PKI51565.1"/>
    <property type="molecule type" value="Genomic_DNA"/>
</dbReference>
<keyword evidence="2" id="KW-1185">Reference proteome</keyword>
<name>A0A2I0J5Q5_PUNGR</name>
<proteinExistence type="predicted"/>
<organism evidence="1 2">
    <name type="scientific">Punica granatum</name>
    <name type="common">Pomegranate</name>
    <dbReference type="NCBI Taxonomy" id="22663"/>
    <lineage>
        <taxon>Eukaryota</taxon>
        <taxon>Viridiplantae</taxon>
        <taxon>Streptophyta</taxon>
        <taxon>Embryophyta</taxon>
        <taxon>Tracheophyta</taxon>
        <taxon>Spermatophyta</taxon>
        <taxon>Magnoliopsida</taxon>
        <taxon>eudicotyledons</taxon>
        <taxon>Gunneridae</taxon>
        <taxon>Pentapetalae</taxon>
        <taxon>rosids</taxon>
        <taxon>malvids</taxon>
        <taxon>Myrtales</taxon>
        <taxon>Lythraceae</taxon>
        <taxon>Punica</taxon>
    </lineage>
</organism>
<evidence type="ECO:0000313" key="1">
    <source>
        <dbReference type="EMBL" id="PKI51565.1"/>
    </source>
</evidence>
<comment type="caution">
    <text evidence="1">The sequence shown here is derived from an EMBL/GenBank/DDBJ whole genome shotgun (WGS) entry which is preliminary data.</text>
</comment>
<dbReference type="PANTHER" id="PTHR37610">
    <property type="entry name" value="CCHC-TYPE DOMAIN-CONTAINING PROTEIN"/>
    <property type="match status" value="1"/>
</dbReference>
<reference evidence="1 2" key="1">
    <citation type="submission" date="2017-11" db="EMBL/GenBank/DDBJ databases">
        <title>De-novo sequencing of pomegranate (Punica granatum L.) genome.</title>
        <authorList>
            <person name="Akparov Z."/>
            <person name="Amiraslanov A."/>
            <person name="Hajiyeva S."/>
            <person name="Abbasov M."/>
            <person name="Kaur K."/>
            <person name="Hamwieh A."/>
            <person name="Solovyev V."/>
            <person name="Salamov A."/>
            <person name="Braich B."/>
            <person name="Kosarev P."/>
            <person name="Mahmoud A."/>
            <person name="Hajiyev E."/>
            <person name="Babayeva S."/>
            <person name="Izzatullayeva V."/>
            <person name="Mammadov A."/>
            <person name="Mammadov A."/>
            <person name="Sharifova S."/>
            <person name="Ojaghi J."/>
            <person name="Eynullazada K."/>
            <person name="Bayramov B."/>
            <person name="Abdulazimova A."/>
            <person name="Shahmuradov I."/>
        </authorList>
    </citation>
    <scope>NUCLEOTIDE SEQUENCE [LARGE SCALE GENOMIC DNA]</scope>
    <source>
        <strain evidence="2">cv. AG2017</strain>
        <tissue evidence="1">Leaf</tissue>
    </source>
</reference>
<dbReference type="PANTHER" id="PTHR37610:SF97">
    <property type="entry name" value="RETROTRANSPOSON GAG DOMAIN-CONTAINING PROTEIN"/>
    <property type="match status" value="1"/>
</dbReference>
<gene>
    <name evidence="1" type="ORF">CRG98_028125</name>
</gene>
<sequence length="151" mass="17055">MALCAKNKVGFIDGTLFEPGNRVPNKPLCMANSLVVTWIVNSLEKDLQPSIACIENAWVLWEDLRHFAQGNEMQIYQLKGQQGRSWLHCDYYNQTGHARSTCYKLNRRPITAIHSEILVAGTVSPSETWIIDTGAFSHMTDCPHFLFDSSP</sequence>